<dbReference type="SUPFAM" id="SSF103473">
    <property type="entry name" value="MFS general substrate transporter"/>
    <property type="match status" value="1"/>
</dbReference>
<protein>
    <recommendedName>
        <fullName evidence="5">Major facilitator superfamily (MFS) profile domain-containing protein</fullName>
    </recommendedName>
</protein>
<dbReference type="Pfam" id="PF07690">
    <property type="entry name" value="MFS_1"/>
    <property type="match status" value="2"/>
</dbReference>
<dbReference type="EMBL" id="BAAFGK010000004">
    <property type="protein sequence ID" value="GAB0057112.1"/>
    <property type="molecule type" value="Genomic_DNA"/>
</dbReference>
<evidence type="ECO:0000256" key="2">
    <source>
        <dbReference type="ARBA" id="ARBA00022989"/>
    </source>
</evidence>
<dbReference type="PANTHER" id="PTHR23518:SF2">
    <property type="entry name" value="MAJOR FACILITATOR SUPERFAMILY TRANSPORTER"/>
    <property type="match status" value="1"/>
</dbReference>
<sequence length="404" mass="43908">MEPVPSHTHRLWSFLALKRETVGLLLLVVLVGLGERLAERFLPIYLLALGGGVWVIGTLGAMQNLLSALYSLPGGYLAEHLGIRKSLIIINVTAMCGYLIVILVPRWEAVLVGAVLFLAWSSLSLPASMGLIAQVLPSNKRTMGVTMHSLVKRLPMALGPVIGGVCVDRFGEVEGIRIAFGIALVLAGIGLFAQQRLIPEDKPGTPPPFSPAKVLALLTPNMRQLLVSDILVRFCEQIPYAFVVVWCMKVIAEPVSATQFGYLTSIEMLTAVLVYLPVAWLADRSGKKPFVVITFLFFSAFPLVLLHADSFEWLVVAFVIRGLKEFGEPARKALILDLAPPAHRAAAFGAYYLARDLVVSLGALSGALLWQLGPEVNLWCATLFGLLGTIWFALWCQEKPTGDG</sequence>
<dbReference type="InterPro" id="IPR036259">
    <property type="entry name" value="MFS_trans_sf"/>
</dbReference>
<feature type="transmembrane region" description="Helical" evidence="4">
    <location>
        <begin position="289"/>
        <end position="308"/>
    </location>
</feature>
<comment type="caution">
    <text evidence="6">The sequence shown here is derived from an EMBL/GenBank/DDBJ whole genome shotgun (WGS) entry which is preliminary data.</text>
</comment>
<evidence type="ECO:0000256" key="4">
    <source>
        <dbReference type="SAM" id="Phobius"/>
    </source>
</evidence>
<dbReference type="PANTHER" id="PTHR23518">
    <property type="entry name" value="C-METHYLTRANSFERASE"/>
    <property type="match status" value="1"/>
</dbReference>
<evidence type="ECO:0000313" key="6">
    <source>
        <dbReference type="EMBL" id="GAB0057112.1"/>
    </source>
</evidence>
<dbReference type="Gene3D" id="1.20.1250.20">
    <property type="entry name" value="MFS general substrate transporter like domains"/>
    <property type="match status" value="2"/>
</dbReference>
<feature type="transmembrane region" description="Helical" evidence="4">
    <location>
        <begin position="21"/>
        <end position="38"/>
    </location>
</feature>
<feature type="transmembrane region" description="Helical" evidence="4">
    <location>
        <begin position="110"/>
        <end position="133"/>
    </location>
</feature>
<feature type="domain" description="Major facilitator superfamily (MFS) profile" evidence="5">
    <location>
        <begin position="176"/>
        <end position="404"/>
    </location>
</feature>
<feature type="transmembrane region" description="Helical" evidence="4">
    <location>
        <begin position="44"/>
        <end position="66"/>
    </location>
</feature>
<feature type="transmembrane region" description="Helical" evidence="4">
    <location>
        <begin position="263"/>
        <end position="282"/>
    </location>
</feature>
<dbReference type="Proteomes" id="UP001628193">
    <property type="component" value="Unassembled WGS sequence"/>
</dbReference>
<dbReference type="InterPro" id="IPR020846">
    <property type="entry name" value="MFS_dom"/>
</dbReference>
<name>A0ABQ0C898_9PROT</name>
<feature type="transmembrane region" description="Helical" evidence="4">
    <location>
        <begin position="154"/>
        <end position="170"/>
    </location>
</feature>
<gene>
    <name evidence="6" type="ORF">SIID45300_01433</name>
</gene>
<evidence type="ECO:0000256" key="3">
    <source>
        <dbReference type="ARBA" id="ARBA00023136"/>
    </source>
</evidence>
<feature type="transmembrane region" description="Helical" evidence="4">
    <location>
        <begin position="87"/>
        <end position="104"/>
    </location>
</feature>
<evidence type="ECO:0000256" key="1">
    <source>
        <dbReference type="ARBA" id="ARBA00022692"/>
    </source>
</evidence>
<evidence type="ECO:0000313" key="7">
    <source>
        <dbReference type="Proteomes" id="UP001628193"/>
    </source>
</evidence>
<accession>A0ABQ0C898</accession>
<keyword evidence="7" id="KW-1185">Reference proteome</keyword>
<organism evidence="6 7">
    <name type="scientific">Candidatus Magnetaquiglobus chichijimensis</name>
    <dbReference type="NCBI Taxonomy" id="3141448"/>
    <lineage>
        <taxon>Bacteria</taxon>
        <taxon>Pseudomonadati</taxon>
        <taxon>Pseudomonadota</taxon>
        <taxon>Magnetococcia</taxon>
        <taxon>Magnetococcales</taxon>
        <taxon>Candidatus Magnetaquicoccaceae</taxon>
        <taxon>Candidatus Magnetaquiglobus</taxon>
    </lineage>
</organism>
<feature type="transmembrane region" description="Helical" evidence="4">
    <location>
        <begin position="376"/>
        <end position="396"/>
    </location>
</feature>
<keyword evidence="1 4" id="KW-0812">Transmembrane</keyword>
<dbReference type="PROSITE" id="PS50850">
    <property type="entry name" value="MFS"/>
    <property type="match status" value="1"/>
</dbReference>
<reference evidence="6 7" key="1">
    <citation type="submission" date="2024-09" db="EMBL/GenBank/DDBJ databases">
        <title>Draft genome sequence of Candidatus Magnetaquicoccaceae bacterium FCR-1.</title>
        <authorList>
            <person name="Shimoshige H."/>
            <person name="Shimamura S."/>
            <person name="Taoka A."/>
            <person name="Kobayashi H."/>
            <person name="Maekawa T."/>
        </authorList>
    </citation>
    <scope>NUCLEOTIDE SEQUENCE [LARGE SCALE GENOMIC DNA]</scope>
    <source>
        <strain evidence="6 7">FCR-1</strain>
    </source>
</reference>
<keyword evidence="2 4" id="KW-1133">Transmembrane helix</keyword>
<feature type="transmembrane region" description="Helical" evidence="4">
    <location>
        <begin position="176"/>
        <end position="193"/>
    </location>
</feature>
<evidence type="ECO:0000259" key="5">
    <source>
        <dbReference type="PROSITE" id="PS50850"/>
    </source>
</evidence>
<dbReference type="InterPro" id="IPR011701">
    <property type="entry name" value="MFS"/>
</dbReference>
<keyword evidence="3 4" id="KW-0472">Membrane</keyword>
<proteinExistence type="predicted"/>